<keyword evidence="1" id="KW-0732">Signal</keyword>
<sequence>MVVRVKRDAVSLSEGANLSGNALSNDSGVSSITKVRFGSGADVTVTSAGTTIQGTYGQLTIYSNGSYTYTATSLRAEQLAAGAVVNDYFTYTATGSGGTGTNDIKVTVTGTNDAPVLTATSVSLTAITEDQTNNAGQTVASFLTSSDIDTGALKGIAITQASQASGGWQYSLDGGTSWVDFGTLAAGSGLLLRSTDRVRFQPDTIDGTTAGFTFRAWDQSSGSAGQKVAIGATGGDSAFSAASGQATLAVTAINDVPVAQNGSAQGEKDGPPITGVLSASDVDGPALTYQLVADSAVGGTVTIDPANGGYVFTPEAGFSGFASFQFLASDGTASSAPATVTIQILSDENSVPVANDDEASVYPGNPVLIDVLANDSDADSDALVITGVGDAAHGTVAIQSGKILYTPAAGYEGSDAFTYSIADGAGGVAQGNVSVTVAAPAGTPSAVTVTFRQGGGGYTGTVDTVLRESRATTSYPDAVTLHGALETGKSFQPLLRFDSLFGTGPGQIPIGATIVSATLRLEVTEGSASGGTLNPMLVGWSGTSTWSSLGSGVQVNGVEASTANVVTVGAVGLGSRAFDVTASLAAWSMAGSTAGAANAANLGWLIKAAGLDGWDFTSSEGAIKPVLSVTYTQVAASASSLPIVSITSSSAVENAGKIGFTLTLSQASTKSVDVGWTTVDHTAKAGADFTAALQSLTFAPGETSKTIEVLIGNDSAGERAESFFVQLLSATNARIDAPVASGRIVDDDAGTIPFTPISASVVAVHNLADGSKYRDGGTGAYGIGDPSGLAYIPGMDTLLIGDSEHDETPYNSPTNLFSVRPDGSYAGNYSLTSYTKEPTGLAYNSANGFLYIADDDKAGVFWTSPSNPAVKLGFFDTGRLGFLDTEDLKFDPMTGHLYILDGLMKQIVELTDTGQFVDSIKLPSVMTDAEALAYDPVHDVFFVGSGASANIWVLDHQGQVLQTLTTLSAYSARPKLKGFELAPSSDPNDGDALSLYVLDYGSDQQNDGRLFEVHLGGYWLA</sequence>
<keyword evidence="3" id="KW-0106">Calcium</keyword>
<dbReference type="Pfam" id="PF17963">
    <property type="entry name" value="Big_9"/>
    <property type="match status" value="2"/>
</dbReference>
<dbReference type="SMART" id="SM00237">
    <property type="entry name" value="Calx_beta"/>
    <property type="match status" value="1"/>
</dbReference>
<organism evidence="6 7">
    <name type="scientific">Sphingomonas swuensis</name>
    <dbReference type="NCBI Taxonomy" id="977800"/>
    <lineage>
        <taxon>Bacteria</taxon>
        <taxon>Pseudomonadati</taxon>
        <taxon>Pseudomonadota</taxon>
        <taxon>Alphaproteobacteria</taxon>
        <taxon>Sphingomonadales</taxon>
        <taxon>Sphingomonadaceae</taxon>
        <taxon>Sphingomonas</taxon>
    </lineage>
</organism>
<gene>
    <name evidence="6" type="ORF">GCM10022280_18150</name>
</gene>
<dbReference type="SUPFAM" id="SSF63825">
    <property type="entry name" value="YWTD domain"/>
    <property type="match status" value="1"/>
</dbReference>
<dbReference type="PANTHER" id="PTHR11878:SF65">
    <property type="entry name" value="NA_CA-EXCHANGE PROTEIN, ISOFORM G"/>
    <property type="match status" value="1"/>
</dbReference>
<accession>A0ABP7T0B1</accession>
<dbReference type="Gene3D" id="2.120.10.30">
    <property type="entry name" value="TolB, C-terminal domain"/>
    <property type="match status" value="1"/>
</dbReference>
<reference evidence="7" key="1">
    <citation type="journal article" date="2019" name="Int. J. Syst. Evol. Microbiol.">
        <title>The Global Catalogue of Microorganisms (GCM) 10K type strain sequencing project: providing services to taxonomists for standard genome sequencing and annotation.</title>
        <authorList>
            <consortium name="The Broad Institute Genomics Platform"/>
            <consortium name="The Broad Institute Genome Sequencing Center for Infectious Disease"/>
            <person name="Wu L."/>
            <person name="Ma J."/>
        </authorList>
    </citation>
    <scope>NUCLEOTIDE SEQUENCE [LARGE SCALE GENOMIC DNA]</scope>
    <source>
        <strain evidence="7">JCM 17563</strain>
    </source>
</reference>
<dbReference type="SUPFAM" id="SSF141072">
    <property type="entry name" value="CalX-like"/>
    <property type="match status" value="1"/>
</dbReference>
<dbReference type="Gene3D" id="2.60.40.2030">
    <property type="match status" value="1"/>
</dbReference>
<evidence type="ECO:0000256" key="2">
    <source>
        <dbReference type="ARBA" id="ARBA00022737"/>
    </source>
</evidence>
<dbReference type="Pfam" id="PF03160">
    <property type="entry name" value="Calx-beta"/>
    <property type="match status" value="1"/>
</dbReference>
<proteinExistence type="predicted"/>
<name>A0ABP7T0B1_9SPHN</name>
<keyword evidence="4" id="KW-0406">Ion transport</keyword>
<keyword evidence="7" id="KW-1185">Reference proteome</keyword>
<evidence type="ECO:0000256" key="3">
    <source>
        <dbReference type="ARBA" id="ARBA00022837"/>
    </source>
</evidence>
<keyword evidence="2" id="KW-0677">Repeat</keyword>
<dbReference type="NCBIfam" id="NF012211">
    <property type="entry name" value="tand_rpt_95"/>
    <property type="match status" value="2"/>
</dbReference>
<dbReference type="EMBL" id="BAABBQ010000001">
    <property type="protein sequence ID" value="GAA4018889.1"/>
    <property type="molecule type" value="Genomic_DNA"/>
</dbReference>
<dbReference type="InterPro" id="IPR051171">
    <property type="entry name" value="CaCA"/>
</dbReference>
<dbReference type="InterPro" id="IPR003644">
    <property type="entry name" value="Calx_beta"/>
</dbReference>
<dbReference type="InterPro" id="IPR011042">
    <property type="entry name" value="6-blade_b-propeller_TolB-like"/>
</dbReference>
<feature type="domain" description="Calx-beta" evidence="5">
    <location>
        <begin position="634"/>
        <end position="728"/>
    </location>
</feature>
<keyword evidence="4" id="KW-0813">Transport</keyword>
<comment type="caution">
    <text evidence="6">The sequence shown here is derived from an EMBL/GenBank/DDBJ whole genome shotgun (WGS) entry which is preliminary data.</text>
</comment>
<dbReference type="InterPro" id="IPR010221">
    <property type="entry name" value="VCBS_dom"/>
</dbReference>
<dbReference type="InterPro" id="IPR038081">
    <property type="entry name" value="CalX-like_sf"/>
</dbReference>
<evidence type="ECO:0000313" key="7">
    <source>
        <dbReference type="Proteomes" id="UP001500235"/>
    </source>
</evidence>
<dbReference type="PANTHER" id="PTHR11878">
    <property type="entry name" value="SODIUM/CALCIUM EXCHANGER"/>
    <property type="match status" value="1"/>
</dbReference>
<protein>
    <recommendedName>
        <fullName evidence="5">Calx-beta domain-containing protein</fullName>
    </recommendedName>
</protein>
<evidence type="ECO:0000256" key="1">
    <source>
        <dbReference type="ARBA" id="ARBA00022729"/>
    </source>
</evidence>
<dbReference type="Proteomes" id="UP001500235">
    <property type="component" value="Unassembled WGS sequence"/>
</dbReference>
<evidence type="ECO:0000313" key="6">
    <source>
        <dbReference type="EMBL" id="GAA4018889.1"/>
    </source>
</evidence>
<dbReference type="Gene3D" id="2.60.40.3440">
    <property type="match status" value="1"/>
</dbReference>
<dbReference type="NCBIfam" id="TIGR01965">
    <property type="entry name" value="VCBS_repeat"/>
    <property type="match status" value="1"/>
</dbReference>
<evidence type="ECO:0000259" key="5">
    <source>
        <dbReference type="SMART" id="SM00237"/>
    </source>
</evidence>
<dbReference type="Gene3D" id="2.60.40.2810">
    <property type="match status" value="1"/>
</dbReference>
<evidence type="ECO:0000256" key="4">
    <source>
        <dbReference type="ARBA" id="ARBA00023065"/>
    </source>
</evidence>